<proteinExistence type="predicted"/>
<organism evidence="1 2">
    <name type="scientific">Clavelina lepadiformis</name>
    <name type="common">Light-bulb sea squirt</name>
    <name type="synonym">Ascidia lepadiformis</name>
    <dbReference type="NCBI Taxonomy" id="159417"/>
    <lineage>
        <taxon>Eukaryota</taxon>
        <taxon>Metazoa</taxon>
        <taxon>Chordata</taxon>
        <taxon>Tunicata</taxon>
        <taxon>Ascidiacea</taxon>
        <taxon>Aplousobranchia</taxon>
        <taxon>Clavelinidae</taxon>
        <taxon>Clavelina</taxon>
    </lineage>
</organism>
<name>A0ABP0GGJ5_CLALP</name>
<protein>
    <submittedName>
        <fullName evidence="1">Uncharacterized protein</fullName>
    </submittedName>
</protein>
<comment type="caution">
    <text evidence="1">The sequence shown here is derived from an EMBL/GenBank/DDBJ whole genome shotgun (WGS) entry which is preliminary data.</text>
</comment>
<gene>
    <name evidence="1" type="ORF">CVLEPA_LOCUS23447</name>
</gene>
<reference evidence="1 2" key="1">
    <citation type="submission" date="2024-02" db="EMBL/GenBank/DDBJ databases">
        <authorList>
            <person name="Daric V."/>
            <person name="Darras S."/>
        </authorList>
    </citation>
    <scope>NUCLEOTIDE SEQUENCE [LARGE SCALE GENOMIC DNA]</scope>
</reference>
<sequence>MNLLCSHDLFDTVHIFKTGCLDDPLDLGEKDKTTYSQVGKVGRLLQHSDVLLGQELSDTQGSVDRCVVMVKHPLVLPQISFLLVH</sequence>
<dbReference type="Proteomes" id="UP001642483">
    <property type="component" value="Unassembled WGS sequence"/>
</dbReference>
<accession>A0ABP0GGJ5</accession>
<keyword evidence="2" id="KW-1185">Reference proteome</keyword>
<evidence type="ECO:0000313" key="1">
    <source>
        <dbReference type="EMBL" id="CAK8690891.1"/>
    </source>
</evidence>
<dbReference type="EMBL" id="CAWYQH010000119">
    <property type="protein sequence ID" value="CAK8690891.1"/>
    <property type="molecule type" value="Genomic_DNA"/>
</dbReference>
<evidence type="ECO:0000313" key="2">
    <source>
        <dbReference type="Proteomes" id="UP001642483"/>
    </source>
</evidence>